<feature type="transmembrane region" description="Helical" evidence="1">
    <location>
        <begin position="15"/>
        <end position="36"/>
    </location>
</feature>
<evidence type="ECO:0000256" key="1">
    <source>
        <dbReference type="SAM" id="Phobius"/>
    </source>
</evidence>
<dbReference type="Proteomes" id="UP000299367">
    <property type="component" value="Unassembled WGS sequence"/>
</dbReference>
<dbReference type="OrthoDB" id="514667at2"/>
<organism evidence="2 3">
    <name type="scientific">Dolichospermum planctonicum</name>
    <dbReference type="NCBI Taxonomy" id="136072"/>
    <lineage>
        <taxon>Bacteria</taxon>
        <taxon>Bacillati</taxon>
        <taxon>Cyanobacteriota</taxon>
        <taxon>Cyanophyceae</taxon>
        <taxon>Nostocales</taxon>
        <taxon>Aphanizomenonaceae</taxon>
        <taxon>Dolichospermum</taxon>
    </lineage>
</organism>
<name>A0A480AK42_9CYAN</name>
<evidence type="ECO:0000313" key="3">
    <source>
        <dbReference type="Proteomes" id="UP000299367"/>
    </source>
</evidence>
<dbReference type="AlphaFoldDB" id="A0A480AK42"/>
<proteinExistence type="predicted"/>
<dbReference type="EMBL" id="BJCF01000049">
    <property type="protein sequence ID" value="GCL43718.1"/>
    <property type="molecule type" value="Genomic_DNA"/>
</dbReference>
<dbReference type="RefSeq" id="WP_137909166.1">
    <property type="nucleotide sequence ID" value="NZ_BJCF01000049.1"/>
</dbReference>
<sequence length="90" mass="10436">MLNFISFLTHGIQPFLVPICFFIAWTMIIMVFLNLWTATKETVKIAQEMHKIPCHNCQFFTNNYRLKCTVNPYIASTEAAIGCKDYQSHS</sequence>
<keyword evidence="1" id="KW-0812">Transmembrane</keyword>
<keyword evidence="1" id="KW-1133">Transmembrane helix</keyword>
<keyword evidence="1" id="KW-0472">Membrane</keyword>
<gene>
    <name evidence="2" type="ORF">NIES80_34370</name>
</gene>
<accession>A0A480AK42</accession>
<evidence type="ECO:0000313" key="2">
    <source>
        <dbReference type="EMBL" id="GCL43718.1"/>
    </source>
</evidence>
<reference evidence="3" key="1">
    <citation type="submission" date="2019-02" db="EMBL/GenBank/DDBJ databases">
        <title>Draft genome sequence of Dolichospermum planctonicum NIES-80.</title>
        <authorList>
            <person name="Yamaguchi H."/>
            <person name="Suzuki S."/>
            <person name="Kawachi M."/>
        </authorList>
    </citation>
    <scope>NUCLEOTIDE SEQUENCE [LARGE SCALE GENOMIC DNA]</scope>
    <source>
        <strain evidence="3">NIES-80</strain>
    </source>
</reference>
<protein>
    <submittedName>
        <fullName evidence="2">Uncharacterized protein</fullName>
    </submittedName>
</protein>
<comment type="caution">
    <text evidence="2">The sequence shown here is derived from an EMBL/GenBank/DDBJ whole genome shotgun (WGS) entry which is preliminary data.</text>
</comment>